<accession>A0A2P6VBK1</accession>
<reference evidence="1 2" key="1">
    <citation type="journal article" date="2018" name="Plant J.">
        <title>Genome sequences of Chlorella sorokiniana UTEX 1602 and Micractinium conductrix SAG 241.80: implications to maltose excretion by a green alga.</title>
        <authorList>
            <person name="Arriola M.B."/>
            <person name="Velmurugan N."/>
            <person name="Zhang Y."/>
            <person name="Plunkett M.H."/>
            <person name="Hondzo H."/>
            <person name="Barney B.M."/>
        </authorList>
    </citation>
    <scope>NUCLEOTIDE SEQUENCE [LARGE SCALE GENOMIC DNA]</scope>
    <source>
        <strain evidence="1 2">SAG 241.80</strain>
    </source>
</reference>
<gene>
    <name evidence="1" type="ORF">C2E20_5193</name>
</gene>
<evidence type="ECO:0000313" key="1">
    <source>
        <dbReference type="EMBL" id="PSC71463.1"/>
    </source>
</evidence>
<dbReference type="EMBL" id="LHPF02000014">
    <property type="protein sequence ID" value="PSC71463.1"/>
    <property type="molecule type" value="Genomic_DNA"/>
</dbReference>
<name>A0A2P6VBK1_9CHLO</name>
<comment type="caution">
    <text evidence="1">The sequence shown here is derived from an EMBL/GenBank/DDBJ whole genome shotgun (WGS) entry which is preliminary data.</text>
</comment>
<keyword evidence="2" id="KW-1185">Reference proteome</keyword>
<proteinExistence type="predicted"/>
<dbReference type="Proteomes" id="UP000239649">
    <property type="component" value="Unassembled WGS sequence"/>
</dbReference>
<sequence length="213" mass="23304">MEGRTRRARTGPSQQELDEAAAAFAEYEEHKQRAAAQKAAQAAQRAAGLQRKRAAQRVQSVLDADEGYFYEAPDAELEGSAGPSACPLHWRRVFLQTLIGVGAIAIPTFKCTPCGAEFDLPPALVNCHTQSPVAASTWYDSWVVRFHDQLKLKSMADHTFATVLEAVAAGAEACQAEPRRTLPVEPKTFGPAMRHARLQQQKAPGLHTLWTEV</sequence>
<evidence type="ECO:0000313" key="2">
    <source>
        <dbReference type="Proteomes" id="UP000239649"/>
    </source>
</evidence>
<protein>
    <submittedName>
        <fullName evidence="1">Uncharacterized protein</fullName>
    </submittedName>
</protein>
<dbReference type="AlphaFoldDB" id="A0A2P6VBK1"/>
<organism evidence="1 2">
    <name type="scientific">Micractinium conductrix</name>
    <dbReference type="NCBI Taxonomy" id="554055"/>
    <lineage>
        <taxon>Eukaryota</taxon>
        <taxon>Viridiplantae</taxon>
        <taxon>Chlorophyta</taxon>
        <taxon>core chlorophytes</taxon>
        <taxon>Trebouxiophyceae</taxon>
        <taxon>Chlorellales</taxon>
        <taxon>Chlorellaceae</taxon>
        <taxon>Chlorella clade</taxon>
        <taxon>Micractinium</taxon>
    </lineage>
</organism>